<organism evidence="1 2">
    <name type="scientific">Clavelina lepadiformis</name>
    <name type="common">Light-bulb sea squirt</name>
    <name type="synonym">Ascidia lepadiformis</name>
    <dbReference type="NCBI Taxonomy" id="159417"/>
    <lineage>
        <taxon>Eukaryota</taxon>
        <taxon>Metazoa</taxon>
        <taxon>Chordata</taxon>
        <taxon>Tunicata</taxon>
        <taxon>Ascidiacea</taxon>
        <taxon>Aplousobranchia</taxon>
        <taxon>Clavelinidae</taxon>
        <taxon>Clavelina</taxon>
    </lineage>
</organism>
<keyword evidence="2" id="KW-1185">Reference proteome</keyword>
<proteinExistence type="predicted"/>
<dbReference type="PANTHER" id="PTHR16219:SF1">
    <property type="entry name" value="HAUS AUGMIN-LIKE COMPLEX SUBUNIT 4"/>
    <property type="match status" value="1"/>
</dbReference>
<sequence>MEVFVPEHVRKRNPQFSKLIDQLEGNCFTDVLTQEESKHWVAHSNWLDEQIVFTTVQDILNGIEQQLASNTIPEEDKKPWQAVHKCFYVMYACRCVSDDKYQSVLGLNPLKVMSLLDDIQSELRVGKKLLSEELEKQLESLCLKLMNCYDGLDLNDKSKVQHARALQLGDIMKNDKSVLRSYENQKRELLIKEMDARSAYCQELGECANVLIKLIAKYCIRLQPQKDQTIVKNALTSCQTFAAKLKSIRMDLKCETYSPTHLKALKKLRCEILEKIQQRELETADVEHQLEMYKSLGSEFEAIANEYGTANSNIEKQLWALNEIKQNLNKVPD</sequence>
<protein>
    <recommendedName>
        <fullName evidence="3">HAUS augmin-like complex subunit 4</fullName>
    </recommendedName>
</protein>
<evidence type="ECO:0000313" key="2">
    <source>
        <dbReference type="Proteomes" id="UP001642483"/>
    </source>
</evidence>
<dbReference type="Pfam" id="PF14735">
    <property type="entry name" value="HAUS4"/>
    <property type="match status" value="1"/>
</dbReference>
<dbReference type="InterPro" id="IPR029327">
    <property type="entry name" value="HAUS4"/>
</dbReference>
<gene>
    <name evidence="1" type="ORF">CVLEPA_LOCUS14535</name>
</gene>
<evidence type="ECO:0000313" key="1">
    <source>
        <dbReference type="EMBL" id="CAK8683463.1"/>
    </source>
</evidence>
<comment type="caution">
    <text evidence="1">The sequence shown here is derived from an EMBL/GenBank/DDBJ whole genome shotgun (WGS) entry which is preliminary data.</text>
</comment>
<accession>A0ABP0FXT7</accession>
<reference evidence="1 2" key="1">
    <citation type="submission" date="2024-02" db="EMBL/GenBank/DDBJ databases">
        <authorList>
            <person name="Daric V."/>
            <person name="Darras S."/>
        </authorList>
    </citation>
    <scope>NUCLEOTIDE SEQUENCE [LARGE SCALE GENOMIC DNA]</scope>
</reference>
<dbReference type="PANTHER" id="PTHR16219">
    <property type="entry name" value="AUGMIN SUBUNIT 4 FAMILY MEMBER"/>
    <property type="match status" value="1"/>
</dbReference>
<name>A0ABP0FXT7_CLALP</name>
<evidence type="ECO:0008006" key="3">
    <source>
        <dbReference type="Google" id="ProtNLM"/>
    </source>
</evidence>
<dbReference type="EMBL" id="CAWYQH010000097">
    <property type="protein sequence ID" value="CAK8683463.1"/>
    <property type="molecule type" value="Genomic_DNA"/>
</dbReference>
<dbReference type="Proteomes" id="UP001642483">
    <property type="component" value="Unassembled WGS sequence"/>
</dbReference>